<dbReference type="PANTHER" id="PTHR43283">
    <property type="entry name" value="BETA-LACTAMASE-RELATED"/>
    <property type="match status" value="1"/>
</dbReference>
<dbReference type="SUPFAM" id="SSF56601">
    <property type="entry name" value="beta-lactamase/transpeptidase-like"/>
    <property type="match status" value="1"/>
</dbReference>
<name>A0A3B0ZND5_9ZZZZ</name>
<dbReference type="AlphaFoldDB" id="A0A3B0ZND5"/>
<accession>A0A3B0ZND5</accession>
<feature type="domain" description="Beta-lactamase-related" evidence="1">
    <location>
        <begin position="21"/>
        <end position="393"/>
    </location>
</feature>
<organism evidence="2">
    <name type="scientific">hydrothermal vent metagenome</name>
    <dbReference type="NCBI Taxonomy" id="652676"/>
    <lineage>
        <taxon>unclassified sequences</taxon>
        <taxon>metagenomes</taxon>
        <taxon>ecological metagenomes</taxon>
    </lineage>
</organism>
<reference evidence="2" key="1">
    <citation type="submission" date="2018-06" db="EMBL/GenBank/DDBJ databases">
        <authorList>
            <person name="Zhirakovskaya E."/>
        </authorList>
    </citation>
    <scope>NUCLEOTIDE SEQUENCE</scope>
</reference>
<proteinExistence type="predicted"/>
<sequence>MSDYEIRQLGFSPDKFQEIEAYLQATIDKKRASGIVLCLARETDDIIYRSVGLSSIEDKLACTPQTLYRIASLTKPVITVALMMLLEKGLCAVDDPVEKWLPEVREMQVLSNPQTTGDDTSEQSKAIFEPIKEVMTLKHLLNHTSGLCYDFNAPTKIKQEYSRSRIYEACETTADFAHKLLQLPLAFQPGSGYFYGFSTDVLGHIVELISGQPLDEYLQQHLFEPLNMVNSGFSVAHDETLQVASMYGASTNEEGQHQLKLLEAYASNAVFNAPKIFSGGGGMLSTPDDYMKFLRMLMNGGLGSKSAILQENSIEMMTKNYLQANQMPYNIGCGINYDTEGYGFGFNLKVLLNPRTKDYVVSEGEYGWAGSTNTYAWIDSRRDLAVAVFSQYVPFACYPLEQELKKLIYDAMVY</sequence>
<protein>
    <submittedName>
        <fullName evidence="2">Beta-lactamase class C-like and penicillin binding proteins (PBPs) superfamily</fullName>
    </submittedName>
</protein>
<dbReference type="InterPro" id="IPR012338">
    <property type="entry name" value="Beta-lactam/transpept-like"/>
</dbReference>
<dbReference type="Pfam" id="PF00144">
    <property type="entry name" value="Beta-lactamase"/>
    <property type="match status" value="1"/>
</dbReference>
<evidence type="ECO:0000259" key="1">
    <source>
        <dbReference type="Pfam" id="PF00144"/>
    </source>
</evidence>
<dbReference type="InterPro" id="IPR001466">
    <property type="entry name" value="Beta-lactam-related"/>
</dbReference>
<dbReference type="PANTHER" id="PTHR43283:SF3">
    <property type="entry name" value="BETA-LACTAMASE FAMILY PROTEIN (AFU_ORTHOLOGUE AFUA_5G07500)"/>
    <property type="match status" value="1"/>
</dbReference>
<dbReference type="InterPro" id="IPR050789">
    <property type="entry name" value="Diverse_Enzym_Activities"/>
</dbReference>
<dbReference type="EMBL" id="UOFL01000256">
    <property type="protein sequence ID" value="VAW82894.1"/>
    <property type="molecule type" value="Genomic_DNA"/>
</dbReference>
<dbReference type="Gene3D" id="3.40.710.10">
    <property type="entry name" value="DD-peptidase/beta-lactamase superfamily"/>
    <property type="match status" value="1"/>
</dbReference>
<gene>
    <name evidence="2" type="ORF">MNBD_GAMMA12-1902</name>
</gene>
<evidence type="ECO:0000313" key="2">
    <source>
        <dbReference type="EMBL" id="VAW82894.1"/>
    </source>
</evidence>